<dbReference type="OMA" id="YCEDKET"/>
<protein>
    <recommendedName>
        <fullName evidence="3">Gametocyte-specific factor 1</fullName>
    </recommendedName>
</protein>
<evidence type="ECO:0000313" key="1">
    <source>
        <dbReference type="EMBL" id="CAD8060685.1"/>
    </source>
</evidence>
<gene>
    <name evidence="1" type="ORF">PPRIM_AZ9-3.1.T0300259</name>
</gene>
<dbReference type="Proteomes" id="UP000688137">
    <property type="component" value="Unassembled WGS sequence"/>
</dbReference>
<reference evidence="1" key="1">
    <citation type="submission" date="2021-01" db="EMBL/GenBank/DDBJ databases">
        <authorList>
            <consortium name="Genoscope - CEA"/>
            <person name="William W."/>
        </authorList>
    </citation>
    <scope>NUCLEOTIDE SEQUENCE</scope>
</reference>
<keyword evidence="2" id="KW-1185">Reference proteome</keyword>
<sequence length="152" mass="18696">MQQKLKQYELEYFDEILEQNVYLCPINKSHSHKSIDQFIQHLHTCRENANYQVKKYICRFNQFHWFNTAKDRIVHEFFYCEDKETVMPQNEVIINQMNEVFLPLNEDHSFQLKQYFKKGNSQARPNFRNFISEFHRRDPEKESSVKRIKLNQ</sequence>
<organism evidence="1 2">
    <name type="scientific">Paramecium primaurelia</name>
    <dbReference type="NCBI Taxonomy" id="5886"/>
    <lineage>
        <taxon>Eukaryota</taxon>
        <taxon>Sar</taxon>
        <taxon>Alveolata</taxon>
        <taxon>Ciliophora</taxon>
        <taxon>Intramacronucleata</taxon>
        <taxon>Oligohymenophorea</taxon>
        <taxon>Peniculida</taxon>
        <taxon>Parameciidae</taxon>
        <taxon>Paramecium</taxon>
    </lineage>
</organism>
<evidence type="ECO:0000313" key="2">
    <source>
        <dbReference type="Proteomes" id="UP000688137"/>
    </source>
</evidence>
<dbReference type="AlphaFoldDB" id="A0A8S1L367"/>
<proteinExistence type="predicted"/>
<dbReference type="EMBL" id="CAJJDM010000029">
    <property type="protein sequence ID" value="CAD8060685.1"/>
    <property type="molecule type" value="Genomic_DNA"/>
</dbReference>
<accession>A0A8S1L367</accession>
<name>A0A8S1L367_PARPR</name>
<evidence type="ECO:0008006" key="3">
    <source>
        <dbReference type="Google" id="ProtNLM"/>
    </source>
</evidence>
<comment type="caution">
    <text evidence="1">The sequence shown here is derived from an EMBL/GenBank/DDBJ whole genome shotgun (WGS) entry which is preliminary data.</text>
</comment>